<sequence length="536" mass="62084">MAFHGSSNFTVQDGRFTNVEGNLNLVQYVDRQRRERTIWNEYKRVRTGKIHIKRAVGSTDVRRDNPNYRSWRNVNARRTINIASIQGEDKDSEFLCITYSGSDASRAFHQDFEQFSCERNVNVAQLFGYNDGQFSLPTLIFYKALVPVAHIFERNHFSSLLRTYFHYLYGAVQIGNDEMDLCELWICPRTGRLCTGPYVQYSSTTHHYAAWGLATNLITSNEHPFLPLQTYSNSNMLFSYLTQMLSSWNIVQGIVWSCNSTSEWVTNKNPVFFLSCLPGTVYSRIHLGIIAQWPGDMREWYYKQQRLVGLPDEMQDSWVEMSDKSIRITLMPSDIQHLQDQVLYIYYDLCPAQEWWDFADSWISQAHSVFSQCGSQDSLEDYCILNGFWLGLQCKSDQQTFTDGNILTNEPFYLFIQPIPHPSDGETIWNTWVQRPKYLASFIHIELAVVHNFWDQIGYDAIQQLQMLNGFNSTTTDFAQSLGHQILEVIGDRAHFEEVEESFQDLEAMDIDVDDEIIASISKLAIDSNEDAMEVD</sequence>
<proteinExistence type="predicted"/>
<gene>
    <name evidence="1" type="ORF">WG66_1973</name>
</gene>
<dbReference type="Proteomes" id="UP000054988">
    <property type="component" value="Unassembled WGS sequence"/>
</dbReference>
<dbReference type="AlphaFoldDB" id="A0A0W0GA56"/>
<organism evidence="1 2">
    <name type="scientific">Moniliophthora roreri</name>
    <name type="common">Frosty pod rot fungus</name>
    <name type="synonym">Monilia roreri</name>
    <dbReference type="NCBI Taxonomy" id="221103"/>
    <lineage>
        <taxon>Eukaryota</taxon>
        <taxon>Fungi</taxon>
        <taxon>Dikarya</taxon>
        <taxon>Basidiomycota</taxon>
        <taxon>Agaricomycotina</taxon>
        <taxon>Agaricomycetes</taxon>
        <taxon>Agaricomycetidae</taxon>
        <taxon>Agaricales</taxon>
        <taxon>Marasmiineae</taxon>
        <taxon>Marasmiaceae</taxon>
        <taxon>Moniliophthora</taxon>
    </lineage>
</organism>
<evidence type="ECO:0000313" key="2">
    <source>
        <dbReference type="Proteomes" id="UP000054988"/>
    </source>
</evidence>
<protein>
    <submittedName>
        <fullName evidence="1">Uncharacterized protein</fullName>
    </submittedName>
</protein>
<reference evidence="1 2" key="1">
    <citation type="submission" date="2015-12" db="EMBL/GenBank/DDBJ databases">
        <title>Draft genome sequence of Moniliophthora roreri, the causal agent of frosty pod rot of cacao.</title>
        <authorList>
            <person name="Aime M.C."/>
            <person name="Diaz-Valderrama J.R."/>
            <person name="Kijpornyongpan T."/>
            <person name="Phillips-Mora W."/>
        </authorList>
    </citation>
    <scope>NUCLEOTIDE SEQUENCE [LARGE SCALE GENOMIC DNA]</scope>
    <source>
        <strain evidence="1 2">MCA 2952</strain>
    </source>
</reference>
<dbReference type="EMBL" id="LATX01000699">
    <property type="protein sequence ID" value="KTB45449.1"/>
    <property type="molecule type" value="Genomic_DNA"/>
</dbReference>
<comment type="caution">
    <text evidence="1">The sequence shown here is derived from an EMBL/GenBank/DDBJ whole genome shotgun (WGS) entry which is preliminary data.</text>
</comment>
<accession>A0A0W0GA56</accession>
<evidence type="ECO:0000313" key="1">
    <source>
        <dbReference type="EMBL" id="KTB45449.1"/>
    </source>
</evidence>
<name>A0A0W0GA56_MONRR</name>